<dbReference type="RefSeq" id="WP_175276917.1">
    <property type="nucleotide sequence ID" value="NZ_CP054836.1"/>
</dbReference>
<dbReference type="InterPro" id="IPR005064">
    <property type="entry name" value="BUG"/>
</dbReference>
<keyword evidence="4" id="KW-1185">Reference proteome</keyword>
<comment type="similarity">
    <text evidence="1">Belongs to the UPF0065 (bug) family.</text>
</comment>
<organism evidence="3 4">
    <name type="scientific">Oricola thermophila</name>
    <dbReference type="NCBI Taxonomy" id="2742145"/>
    <lineage>
        <taxon>Bacteria</taxon>
        <taxon>Pseudomonadati</taxon>
        <taxon>Pseudomonadota</taxon>
        <taxon>Alphaproteobacteria</taxon>
        <taxon>Hyphomicrobiales</taxon>
        <taxon>Ahrensiaceae</taxon>
        <taxon>Oricola</taxon>
    </lineage>
</organism>
<dbReference type="AlphaFoldDB" id="A0A6N1VH69"/>
<gene>
    <name evidence="3" type="ORF">HTY61_11475</name>
</gene>
<dbReference type="PIRSF" id="PIRSF017082">
    <property type="entry name" value="YflP"/>
    <property type="match status" value="1"/>
</dbReference>
<dbReference type="PANTHER" id="PTHR42928:SF5">
    <property type="entry name" value="BLR1237 PROTEIN"/>
    <property type="match status" value="1"/>
</dbReference>
<evidence type="ECO:0000256" key="1">
    <source>
        <dbReference type="ARBA" id="ARBA00006987"/>
    </source>
</evidence>
<evidence type="ECO:0000256" key="2">
    <source>
        <dbReference type="SAM" id="SignalP"/>
    </source>
</evidence>
<dbReference type="KEGG" id="orm:HTY61_11475"/>
<reference evidence="3 4" key="1">
    <citation type="submission" date="2020-06" db="EMBL/GenBank/DDBJ databases">
        <title>Oricola thermophila sp. nov. isolated from a tidal sediments.</title>
        <authorList>
            <person name="Kwon K.K."/>
            <person name="Yang S.-H."/>
            <person name="Park M.-J."/>
        </authorList>
    </citation>
    <scope>NUCLEOTIDE SEQUENCE [LARGE SCALE GENOMIC DNA]</scope>
    <source>
        <strain evidence="3 4">MEBiC13590</strain>
    </source>
</reference>
<dbReference type="EMBL" id="CP054836">
    <property type="protein sequence ID" value="QKV19025.1"/>
    <property type="molecule type" value="Genomic_DNA"/>
</dbReference>
<feature type="chain" id="PRO_5026904919" evidence="2">
    <location>
        <begin position="26"/>
        <end position="324"/>
    </location>
</feature>
<dbReference type="SUPFAM" id="SSF53850">
    <property type="entry name" value="Periplasmic binding protein-like II"/>
    <property type="match status" value="1"/>
</dbReference>
<keyword evidence="2" id="KW-0732">Signal</keyword>
<evidence type="ECO:0000313" key="3">
    <source>
        <dbReference type="EMBL" id="QKV19025.1"/>
    </source>
</evidence>
<evidence type="ECO:0000313" key="4">
    <source>
        <dbReference type="Proteomes" id="UP000509367"/>
    </source>
</evidence>
<dbReference type="Gene3D" id="3.40.190.10">
    <property type="entry name" value="Periplasmic binding protein-like II"/>
    <property type="match status" value="1"/>
</dbReference>
<dbReference type="InterPro" id="IPR042100">
    <property type="entry name" value="Bug_dom1"/>
</dbReference>
<feature type="signal peptide" evidence="2">
    <location>
        <begin position="1"/>
        <end position="25"/>
    </location>
</feature>
<dbReference type="Pfam" id="PF03401">
    <property type="entry name" value="TctC"/>
    <property type="match status" value="1"/>
</dbReference>
<name>A0A6N1VH69_9HYPH</name>
<proteinExistence type="inferred from homology"/>
<protein>
    <submittedName>
        <fullName evidence="3">Tripartite tricarboxylate transporter substrate binding protein</fullName>
    </submittedName>
</protein>
<dbReference type="PANTHER" id="PTHR42928">
    <property type="entry name" value="TRICARBOXYLATE-BINDING PROTEIN"/>
    <property type="match status" value="1"/>
</dbReference>
<sequence>MPIRRHVLATALGLCASLLSGASFAQSYPEKPITVVVPFSAGGATDSIARMVTGKISEQTGATFVIENRPGMGGSVGAQSVASAAADGYTILTATPGVQILNPFLYSSLPYDAAADFQPVADIGMVPNLLVVNPEIPVETVPEFIEYLKAHPDEVSFSSSGVGSSSHLAGELFKSMADVDIQHIPYQGTGAAIVDLVAGRVEMAIDSYSAMMPLVKDGSMRLLAVGTPDRVATQPDLPTIDETLPGFVASGMVYVIGPDGMPDEAVNWLNAAINDALADPAVSEKLASMSVIVKGGTPEDLDETVSSARALWSKVIGEAGISIK</sequence>
<accession>A0A6N1VH69</accession>
<dbReference type="Gene3D" id="3.40.190.150">
    <property type="entry name" value="Bordetella uptake gene, domain 1"/>
    <property type="match status" value="1"/>
</dbReference>
<dbReference type="Proteomes" id="UP000509367">
    <property type="component" value="Chromosome"/>
</dbReference>